<dbReference type="Proteomes" id="UP000594464">
    <property type="component" value="Chromosome"/>
</dbReference>
<comment type="caution">
    <text evidence="6">Lacks conserved residue(s) required for the propagation of feature annotation.</text>
</comment>
<feature type="region of interest" description="Uridylyltransferase" evidence="6">
    <location>
        <begin position="1"/>
        <end position="360"/>
    </location>
</feature>
<comment type="function">
    <text evidence="6">Modifies, by uridylylation and deuridylylation, the PII regulatory proteins (GlnB and homologs), in response to the nitrogen status of the cell that GlnD senses through the glutamine level. Under low glutamine levels, catalyzes the conversion of the PII proteins and UTP to PII-UMP and PPi, while under higher glutamine levels, GlnD hydrolyzes PII-UMP to PII and UMP (deuridylylation). Thus, controls uridylylation state and activity of the PII proteins, and plays an important role in the regulation of nitrogen metabolism.</text>
</comment>
<dbReference type="SUPFAM" id="SSF81891">
    <property type="entry name" value="Poly A polymerase C-terminal region-like"/>
    <property type="match status" value="1"/>
</dbReference>
<evidence type="ECO:0000256" key="1">
    <source>
        <dbReference type="ARBA" id="ARBA00022679"/>
    </source>
</evidence>
<evidence type="ECO:0000256" key="4">
    <source>
        <dbReference type="ARBA" id="ARBA00022842"/>
    </source>
</evidence>
<accession>A0A7T0C1S7</accession>
<feature type="domain" description="ACT" evidence="7">
    <location>
        <begin position="822"/>
        <end position="898"/>
    </location>
</feature>
<dbReference type="Gene3D" id="3.30.460.10">
    <property type="entry name" value="Beta Polymerase, domain 2"/>
    <property type="match status" value="1"/>
</dbReference>
<dbReference type="InterPro" id="IPR013546">
    <property type="entry name" value="PII_UdlTrfase/GS_AdlTrfase"/>
</dbReference>
<dbReference type="EC" id="2.7.7.59" evidence="6"/>
<comment type="cofactor">
    <cofactor evidence="6">
        <name>Mg(2+)</name>
        <dbReference type="ChEBI" id="CHEBI:18420"/>
    </cofactor>
</comment>
<protein>
    <recommendedName>
        <fullName evidence="6">Bifunctional uridylyltransferase/uridylyl-removing enzyme</fullName>
        <shortName evidence="6">UTase/UR</shortName>
    </recommendedName>
    <alternativeName>
        <fullName evidence="6">Bifunctional [protein-PII] modification enzyme</fullName>
    </alternativeName>
    <alternativeName>
        <fullName evidence="6">Bifunctional nitrogen sensor protein</fullName>
    </alternativeName>
    <domain>
        <recommendedName>
            <fullName evidence="6">[Protein-PII] uridylyltransferase</fullName>
            <shortName evidence="6">PII uridylyltransferase</shortName>
            <shortName evidence="6">UTase</shortName>
            <ecNumber evidence="6">2.7.7.59</ecNumber>
        </recommendedName>
    </domain>
    <domain>
        <recommendedName>
            <fullName evidence="6">[Protein-PII]-UMP uridylyl-removing enzyme</fullName>
            <shortName evidence="6">UR</shortName>
            <ecNumber evidence="6">3.1.4.-</ecNumber>
        </recommendedName>
    </domain>
</protein>
<dbReference type="CDD" id="cd05401">
    <property type="entry name" value="NT_GlnE_GlnD_like"/>
    <property type="match status" value="1"/>
</dbReference>
<name>A0A7T0C1S7_9BACT</name>
<dbReference type="InterPro" id="IPR045865">
    <property type="entry name" value="ACT-like_dom_sf"/>
</dbReference>
<dbReference type="Pfam" id="PF08335">
    <property type="entry name" value="GlnD_UR_UTase"/>
    <property type="match status" value="1"/>
</dbReference>
<dbReference type="PROSITE" id="PS51671">
    <property type="entry name" value="ACT"/>
    <property type="match status" value="2"/>
</dbReference>
<comment type="similarity">
    <text evidence="6">Belongs to the GlnD family.</text>
</comment>
<dbReference type="GO" id="GO:0006808">
    <property type="term" value="P:regulation of nitrogen utilization"/>
    <property type="evidence" value="ECO:0007669"/>
    <property type="project" value="UniProtKB-UniRule"/>
</dbReference>
<dbReference type="SUPFAM" id="SSF81301">
    <property type="entry name" value="Nucleotidyltransferase"/>
    <property type="match status" value="1"/>
</dbReference>
<dbReference type="InterPro" id="IPR002912">
    <property type="entry name" value="ACT_dom"/>
</dbReference>
<dbReference type="GO" id="GO:0008081">
    <property type="term" value="F:phosphoric diester hydrolase activity"/>
    <property type="evidence" value="ECO:0007669"/>
    <property type="project" value="UniProtKB-UniRule"/>
</dbReference>
<feature type="domain" description="ACT" evidence="7">
    <location>
        <begin position="711"/>
        <end position="792"/>
    </location>
</feature>
<evidence type="ECO:0000313" key="9">
    <source>
        <dbReference type="Proteomes" id="UP000594464"/>
    </source>
</evidence>
<dbReference type="EMBL" id="CP048620">
    <property type="protein sequence ID" value="QPJ64962.1"/>
    <property type="molecule type" value="Genomic_DNA"/>
</dbReference>
<dbReference type="PANTHER" id="PTHR47320">
    <property type="entry name" value="BIFUNCTIONAL URIDYLYLTRANSFERASE/URIDYLYL-REMOVING ENZYME"/>
    <property type="match status" value="1"/>
</dbReference>
<evidence type="ECO:0000256" key="6">
    <source>
        <dbReference type="HAMAP-Rule" id="MF_00277"/>
    </source>
</evidence>
<comment type="catalytic activity">
    <reaction evidence="6">
        <text>[protein-PII]-L-tyrosine + UTP = [protein-PII]-uridylyl-L-tyrosine + diphosphate</text>
        <dbReference type="Rhea" id="RHEA:13673"/>
        <dbReference type="Rhea" id="RHEA-COMP:12147"/>
        <dbReference type="Rhea" id="RHEA-COMP:12148"/>
        <dbReference type="ChEBI" id="CHEBI:33019"/>
        <dbReference type="ChEBI" id="CHEBI:46398"/>
        <dbReference type="ChEBI" id="CHEBI:46858"/>
        <dbReference type="ChEBI" id="CHEBI:90602"/>
        <dbReference type="EC" id="2.7.7.59"/>
    </reaction>
</comment>
<gene>
    <name evidence="6" type="primary">glnD</name>
    <name evidence="8" type="ORF">G3M78_06005</name>
</gene>
<evidence type="ECO:0000256" key="5">
    <source>
        <dbReference type="ARBA" id="ARBA00023268"/>
    </source>
</evidence>
<keyword evidence="3 6" id="KW-0378">Hydrolase</keyword>
<dbReference type="SUPFAM" id="SSF55021">
    <property type="entry name" value="ACT-like"/>
    <property type="match status" value="1"/>
</dbReference>
<keyword evidence="2 6" id="KW-0548">Nucleotidyltransferase</keyword>
<organism evidence="8 9">
    <name type="scientific">Candidatus Nitrohelix vancouverensis</name>
    <dbReference type="NCBI Taxonomy" id="2705534"/>
    <lineage>
        <taxon>Bacteria</taxon>
        <taxon>Pseudomonadati</taxon>
        <taxon>Nitrospinota/Tectimicrobiota group</taxon>
        <taxon>Nitrospinota</taxon>
        <taxon>Nitrospinia</taxon>
        <taxon>Nitrospinales</taxon>
        <taxon>Nitrospinaceae</taxon>
        <taxon>Candidatus Nitrohelix</taxon>
    </lineage>
</organism>
<evidence type="ECO:0000256" key="3">
    <source>
        <dbReference type="ARBA" id="ARBA00022801"/>
    </source>
</evidence>
<sequence>MTHSISHYQFGIDFSRAGDISTDLRQRNEFFKKFKGLLKEEHEKILVWHRRGAGGREVIQAHTGLIDEALRHIITSLASNESYARFPILKEFALIAVGGYGRGEMNPASDIDLLFLRPKNILKSTDQFIQDVTSIFWGVGLEIGQSCRTIKDCISLAEEDITIKTSMIDTRYLIGDRARYDLFRRSFLKNVLNKNIKGFLEAKARTPGNVNLISHETVTAYPEPNIKEGPGGLRDYHSALWAAAARFGCVSLREIGREDVVTPQELDSLDSSLNFIFRVRNELHYIKKRKSDTLSHALQKKIALNLGYSSDREQTSVETFMRDYYLHATNIQNISDSIFQQCLAPKRAIRKVIHSLTQKSLGDGFLSSGDTLSYRRDELGRAKRKKKSLVFRAFELLIHNDLEPETQLKRLIRLEIENMEDEQFQEGVAQRLLVQALKSDQAEKHLRSLHETGALAKLLPEFGQSVCMVSYDFYHHFTADEHSMRKVGFLEELGSQQLKHLNLLAKISARLEDKVPLKMAFLLQFAHQSKLPDRAGLEQSRGELKDLLPFEDWDRVRFLLNNQFEMIETALHQDIHQPAVVQRFAQKMGSPERLDMLFLFSYCELRAVAPSAWTSYKNVLLAELYHRAQAYLKDPASLQQQPQATRDEVYRDLNWEFTASQIEEHLRQMPDDYLATCNSVEVALHMRLGRSLESQSFVFDHYPNAEGAYHQITLLCESMDGAFENLIGALTSKSMNILGARILPSLNGRVFISTLVEDSEYLRNQPNIWSRIEKDLDNLISKRVNLPDLLKNRTRFVEKKAPEMGIVPKIQIENPVDEPYSIVRVEARDHMGMLYKIVRRFGQFNIQIHRAIVSTQGGRGIDIFYISHFGGKVARPNFILRIKESVIQGLLHKSLEDL</sequence>
<dbReference type="PANTHER" id="PTHR47320:SF1">
    <property type="entry name" value="BIFUNCTIONAL URIDYLYLTRANSFERASE_URIDYLYL-REMOVING ENZYME"/>
    <property type="match status" value="1"/>
</dbReference>
<dbReference type="InterPro" id="IPR043519">
    <property type="entry name" value="NT_sf"/>
</dbReference>
<comment type="activity regulation">
    <text evidence="6">Uridylyltransferase (UTase) activity is inhibited by glutamine, while glutamine activates uridylyl-removing (UR) activity.</text>
</comment>
<dbReference type="SUPFAM" id="SSF81593">
    <property type="entry name" value="Nucleotidyltransferase substrate binding subunit/domain"/>
    <property type="match status" value="1"/>
</dbReference>
<keyword evidence="5 6" id="KW-0511">Multifunctional enzyme</keyword>
<dbReference type="PIRSF" id="PIRSF006288">
    <property type="entry name" value="PII_uridyltransf"/>
    <property type="match status" value="1"/>
</dbReference>
<dbReference type="EC" id="3.1.4.-" evidence="6"/>
<dbReference type="KEGG" id="nva:G3M78_06005"/>
<keyword evidence="1 6" id="KW-0808">Transferase</keyword>
<evidence type="ECO:0000256" key="2">
    <source>
        <dbReference type="ARBA" id="ARBA00022695"/>
    </source>
</evidence>
<dbReference type="GO" id="GO:0008773">
    <property type="term" value="F:[protein-PII] uridylyltransferase activity"/>
    <property type="evidence" value="ECO:0007669"/>
    <property type="project" value="UniProtKB-UniRule"/>
</dbReference>
<comment type="catalytic activity">
    <reaction evidence="6">
        <text>[protein-PII]-uridylyl-L-tyrosine + H2O = [protein-PII]-L-tyrosine + UMP + H(+)</text>
        <dbReference type="Rhea" id="RHEA:48600"/>
        <dbReference type="Rhea" id="RHEA-COMP:12147"/>
        <dbReference type="Rhea" id="RHEA-COMP:12148"/>
        <dbReference type="ChEBI" id="CHEBI:15377"/>
        <dbReference type="ChEBI" id="CHEBI:15378"/>
        <dbReference type="ChEBI" id="CHEBI:46858"/>
        <dbReference type="ChEBI" id="CHEBI:57865"/>
        <dbReference type="ChEBI" id="CHEBI:90602"/>
    </reaction>
</comment>
<proteinExistence type="inferred from homology"/>
<comment type="domain">
    <text evidence="6">Has four distinct domains: an N-terminal nucleotidyltransferase (NT) domain responsible for UTase activity, a central HD domain that encodes UR activity, and two C-terminal ACT domains that seem to have a role in glutamine sensing.</text>
</comment>
<dbReference type="CDD" id="cd04873">
    <property type="entry name" value="ACT_UUR-ACR-like"/>
    <property type="match status" value="1"/>
</dbReference>
<dbReference type="InterPro" id="IPR010043">
    <property type="entry name" value="UTase/UR"/>
</dbReference>
<dbReference type="HAMAP" id="MF_00277">
    <property type="entry name" value="PII_uridylyl_transf"/>
    <property type="match status" value="1"/>
</dbReference>
<reference evidence="9" key="1">
    <citation type="submission" date="2020-02" db="EMBL/GenBank/DDBJ databases">
        <title>Genomic and physiological characterization of two novel Nitrospinaceae genera.</title>
        <authorList>
            <person name="Mueller A.J."/>
            <person name="Jung M.-Y."/>
            <person name="Strachan C.R."/>
            <person name="Herbold C.W."/>
            <person name="Kirkegaard R.H."/>
            <person name="Daims H."/>
        </authorList>
    </citation>
    <scope>NUCLEOTIDE SEQUENCE [LARGE SCALE GENOMIC DNA]</scope>
</reference>
<dbReference type="AlphaFoldDB" id="A0A7T0C1S7"/>
<evidence type="ECO:0000259" key="7">
    <source>
        <dbReference type="PROSITE" id="PS51671"/>
    </source>
</evidence>
<evidence type="ECO:0000313" key="8">
    <source>
        <dbReference type="EMBL" id="QPJ64962.1"/>
    </source>
</evidence>
<keyword evidence="4 6" id="KW-0460">Magnesium</keyword>